<keyword evidence="2" id="KW-0217">Developmental protein</keyword>
<evidence type="ECO:0000259" key="9">
    <source>
        <dbReference type="PROSITE" id="PS50071"/>
    </source>
</evidence>
<feature type="DNA-binding region" description="Homeobox" evidence="6">
    <location>
        <begin position="33"/>
        <end position="92"/>
    </location>
</feature>
<dbReference type="PANTHER" id="PTHR45793:SF5">
    <property type="entry name" value="HOMEOTIC PROTEIN OCELLILESS"/>
    <property type="match status" value="1"/>
</dbReference>
<comment type="caution">
    <text evidence="10">The sequence shown here is derived from an EMBL/GenBank/DDBJ whole genome shotgun (WGS) entry which is preliminary data.</text>
</comment>
<dbReference type="Proteomes" id="UP000284706">
    <property type="component" value="Unassembled WGS sequence"/>
</dbReference>
<reference evidence="10 11" key="1">
    <citation type="journal article" date="2018" name="Evol. Lett.">
        <title>Horizontal gene cluster transfer increased hallucinogenic mushroom diversity.</title>
        <authorList>
            <person name="Reynolds H.T."/>
            <person name="Vijayakumar V."/>
            <person name="Gluck-Thaler E."/>
            <person name="Korotkin H.B."/>
            <person name="Matheny P.B."/>
            <person name="Slot J.C."/>
        </authorList>
    </citation>
    <scope>NUCLEOTIDE SEQUENCE [LARGE SCALE GENOMIC DNA]</scope>
    <source>
        <strain evidence="10 11">SRW20</strain>
    </source>
</reference>
<accession>A0A409YJJ9</accession>
<organism evidence="10 11">
    <name type="scientific">Gymnopilus dilepis</name>
    <dbReference type="NCBI Taxonomy" id="231916"/>
    <lineage>
        <taxon>Eukaryota</taxon>
        <taxon>Fungi</taxon>
        <taxon>Dikarya</taxon>
        <taxon>Basidiomycota</taxon>
        <taxon>Agaricomycotina</taxon>
        <taxon>Agaricomycetes</taxon>
        <taxon>Agaricomycetidae</taxon>
        <taxon>Agaricales</taxon>
        <taxon>Agaricineae</taxon>
        <taxon>Hymenogastraceae</taxon>
        <taxon>Gymnopilus</taxon>
    </lineage>
</organism>
<evidence type="ECO:0000256" key="7">
    <source>
        <dbReference type="RuleBase" id="RU000682"/>
    </source>
</evidence>
<dbReference type="InterPro" id="IPR009057">
    <property type="entry name" value="Homeodomain-like_sf"/>
</dbReference>
<feature type="compositionally biased region" description="Low complexity" evidence="8">
    <location>
        <begin position="375"/>
        <end position="392"/>
    </location>
</feature>
<feature type="compositionally biased region" description="Polar residues" evidence="8">
    <location>
        <begin position="146"/>
        <end position="156"/>
    </location>
</feature>
<evidence type="ECO:0000256" key="4">
    <source>
        <dbReference type="ARBA" id="ARBA00023155"/>
    </source>
</evidence>
<feature type="region of interest" description="Disordered" evidence="8">
    <location>
        <begin position="517"/>
        <end position="561"/>
    </location>
</feature>
<feature type="domain" description="Homeobox" evidence="9">
    <location>
        <begin position="31"/>
        <end position="91"/>
    </location>
</feature>
<feature type="compositionally biased region" description="Polar residues" evidence="8">
    <location>
        <begin position="537"/>
        <end position="548"/>
    </location>
</feature>
<keyword evidence="11" id="KW-1185">Reference proteome</keyword>
<feature type="region of interest" description="Disordered" evidence="8">
    <location>
        <begin position="375"/>
        <end position="421"/>
    </location>
</feature>
<evidence type="ECO:0000256" key="3">
    <source>
        <dbReference type="ARBA" id="ARBA00023125"/>
    </source>
</evidence>
<dbReference type="InterPro" id="IPR001356">
    <property type="entry name" value="HD"/>
</dbReference>
<gene>
    <name evidence="10" type="ORF">CVT26_008025</name>
</gene>
<keyword evidence="5 6" id="KW-0539">Nucleus</keyword>
<dbReference type="PROSITE" id="PS00027">
    <property type="entry name" value="HOMEOBOX_1"/>
    <property type="match status" value="1"/>
</dbReference>
<dbReference type="SUPFAM" id="SSF46689">
    <property type="entry name" value="Homeodomain-like"/>
    <property type="match status" value="1"/>
</dbReference>
<dbReference type="OrthoDB" id="6159439at2759"/>
<dbReference type="EMBL" id="NHYE01000765">
    <property type="protein sequence ID" value="PPR03176.1"/>
    <property type="molecule type" value="Genomic_DNA"/>
</dbReference>
<dbReference type="PANTHER" id="PTHR45793">
    <property type="entry name" value="HOMEOBOX PROTEIN"/>
    <property type="match status" value="1"/>
</dbReference>
<dbReference type="PROSITE" id="PS50071">
    <property type="entry name" value="HOMEOBOX_2"/>
    <property type="match status" value="1"/>
</dbReference>
<dbReference type="AlphaFoldDB" id="A0A409YJJ9"/>
<evidence type="ECO:0000256" key="5">
    <source>
        <dbReference type="ARBA" id="ARBA00023242"/>
    </source>
</evidence>
<feature type="region of interest" description="Disordered" evidence="8">
    <location>
        <begin position="87"/>
        <end position="160"/>
    </location>
</feature>
<protein>
    <recommendedName>
        <fullName evidence="9">Homeobox domain-containing protein</fullName>
    </recommendedName>
</protein>
<proteinExistence type="predicted"/>
<evidence type="ECO:0000256" key="8">
    <source>
        <dbReference type="SAM" id="MobiDB-lite"/>
    </source>
</evidence>
<dbReference type="GO" id="GO:0005634">
    <property type="term" value="C:nucleus"/>
    <property type="evidence" value="ECO:0007669"/>
    <property type="project" value="UniProtKB-SubCell"/>
</dbReference>
<dbReference type="GO" id="GO:0000978">
    <property type="term" value="F:RNA polymerase II cis-regulatory region sequence-specific DNA binding"/>
    <property type="evidence" value="ECO:0007669"/>
    <property type="project" value="TreeGrafter"/>
</dbReference>
<dbReference type="Gene3D" id="1.10.10.60">
    <property type="entry name" value="Homeodomain-like"/>
    <property type="match status" value="1"/>
</dbReference>
<dbReference type="GO" id="GO:0000981">
    <property type="term" value="F:DNA-binding transcription factor activity, RNA polymerase II-specific"/>
    <property type="evidence" value="ECO:0007669"/>
    <property type="project" value="InterPro"/>
</dbReference>
<dbReference type="CDD" id="cd00086">
    <property type="entry name" value="homeodomain"/>
    <property type="match status" value="1"/>
</dbReference>
<comment type="subcellular location">
    <subcellularLocation>
        <location evidence="1 6 7">Nucleus</location>
    </subcellularLocation>
</comment>
<sequence length="680" mass="73623">MGYHNPYPRALIPNDPDPAAVDFRAFYPYTPNEVKHRKRTTSAQLKVLEGIFKKDTKPNAALRNELALQLDMTPRGVQVWFQNRRAKEKVKGGKAQAGAKGSVPGTIDEAQDDDQHVKDEAASDSVPQSHSKDSSPEGPDAFPKSAGSNGSSTSPPQLHLITDANNFSSWHNSPVDPTPDSATLPIRPPINTFVSNPNINSNTDLYPPRRGSLPANAFPHLDSSLDSPSIDSFDPMARRCSVDASLQRLANHPFASMARAKNSALYGPGVGVVMPGGATSIRHHGQPNRMPYGYQRRGISGNFSPMAQHPNMRRLSMDSRPTRLTALSRAHQSQSPSPITPYNAAIRVSLPDQQLYALSSRPLASPIPGPLPLPGFSFGAASTPSMASPSSGDSERNSPDSLRSFTFRGEEHDDDGATSPSYDAYSRFGSIASIATSESSINSSYYADIGGPAVSHLAKERRDSCTSGQFIGMLSGLEVSSHVEQMQHPVGLATYPSQEEFPFPNQPDGIELMADLRRHHQQQHQQSQQQQAEANYPSPTSTITSGNSPHVPDASAPVATTGVSMNSSSELAFALESNHDQVARQDQYLTHGANEQQVDTSYYAVQAQQQQTQKHEQKDQSASLAYSTAEFSGVYTNGVHQQHIEYMPTFTSTGSYVDPLANSVGMDNGMQNVDAYATYT</sequence>
<evidence type="ECO:0000313" key="11">
    <source>
        <dbReference type="Proteomes" id="UP000284706"/>
    </source>
</evidence>
<dbReference type="SMART" id="SM00389">
    <property type="entry name" value="HOX"/>
    <property type="match status" value="1"/>
</dbReference>
<name>A0A409YJJ9_9AGAR</name>
<dbReference type="Pfam" id="PF00046">
    <property type="entry name" value="Homeodomain"/>
    <property type="match status" value="1"/>
</dbReference>
<keyword evidence="4 6" id="KW-0371">Homeobox</keyword>
<evidence type="ECO:0000256" key="6">
    <source>
        <dbReference type="PROSITE-ProRule" id="PRU00108"/>
    </source>
</evidence>
<keyword evidence="3 6" id="KW-0238">DNA-binding</keyword>
<dbReference type="InParanoid" id="A0A409YJJ9"/>
<evidence type="ECO:0000256" key="2">
    <source>
        <dbReference type="ARBA" id="ARBA00022473"/>
    </source>
</evidence>
<evidence type="ECO:0000313" key="10">
    <source>
        <dbReference type="EMBL" id="PPR03176.1"/>
    </source>
</evidence>
<dbReference type="InterPro" id="IPR017970">
    <property type="entry name" value="Homeobox_CS"/>
</dbReference>
<evidence type="ECO:0000256" key="1">
    <source>
        <dbReference type="ARBA" id="ARBA00004123"/>
    </source>
</evidence>